<comment type="caution">
    <text evidence="4">The sequence shown here is derived from an EMBL/GenBank/DDBJ whole genome shotgun (WGS) entry which is preliminary data.</text>
</comment>
<dbReference type="InterPro" id="IPR022761">
    <property type="entry name" value="Fumarate_lyase_N"/>
</dbReference>
<dbReference type="PRINTS" id="PR00145">
    <property type="entry name" value="ARGSUCLYASE"/>
</dbReference>
<keyword evidence="5" id="KW-1185">Reference proteome</keyword>
<dbReference type="GO" id="GO:0005829">
    <property type="term" value="C:cytosol"/>
    <property type="evidence" value="ECO:0007669"/>
    <property type="project" value="TreeGrafter"/>
</dbReference>
<protein>
    <submittedName>
        <fullName evidence="4">Aspartate ammonia-lyase</fullName>
    </submittedName>
</protein>
<evidence type="ECO:0000313" key="4">
    <source>
        <dbReference type="EMBL" id="TCK74284.1"/>
    </source>
</evidence>
<dbReference type="FunFam" id="1.10.40.30:FF:000002">
    <property type="entry name" value="Fumarate hydratase class II"/>
    <property type="match status" value="1"/>
</dbReference>
<dbReference type="InterPro" id="IPR024083">
    <property type="entry name" value="Fumarase/histidase_N"/>
</dbReference>
<dbReference type="GO" id="GO:0008797">
    <property type="term" value="F:aspartate ammonia-lyase activity"/>
    <property type="evidence" value="ECO:0007669"/>
    <property type="project" value="TreeGrafter"/>
</dbReference>
<feature type="domain" description="Fumarate lyase N-terminal" evidence="2">
    <location>
        <begin position="14"/>
        <end position="341"/>
    </location>
</feature>
<gene>
    <name evidence="4" type="ORF">C7378_1906</name>
</gene>
<dbReference type="OrthoDB" id="9802809at2"/>
<evidence type="ECO:0000259" key="2">
    <source>
        <dbReference type="Pfam" id="PF00206"/>
    </source>
</evidence>
<dbReference type="RefSeq" id="WP_131995128.1">
    <property type="nucleotide sequence ID" value="NZ_SMGK01000002.1"/>
</dbReference>
<dbReference type="InterPro" id="IPR018951">
    <property type="entry name" value="Fumarase_C_C"/>
</dbReference>
<dbReference type="EMBL" id="SMGK01000002">
    <property type="protein sequence ID" value="TCK74284.1"/>
    <property type="molecule type" value="Genomic_DNA"/>
</dbReference>
<dbReference type="Pfam" id="PF00206">
    <property type="entry name" value="Lyase_1"/>
    <property type="match status" value="1"/>
</dbReference>
<evidence type="ECO:0000256" key="1">
    <source>
        <dbReference type="ARBA" id="ARBA00023239"/>
    </source>
</evidence>
<dbReference type="PROSITE" id="PS00163">
    <property type="entry name" value="FUMARATE_LYASES"/>
    <property type="match status" value="1"/>
</dbReference>
<dbReference type="InterPro" id="IPR000362">
    <property type="entry name" value="Fumarate_lyase_fam"/>
</dbReference>
<dbReference type="Gene3D" id="1.20.200.10">
    <property type="entry name" value="Fumarase/aspartase (Central domain)"/>
    <property type="match status" value="1"/>
</dbReference>
<dbReference type="NCBIfam" id="NF008909">
    <property type="entry name" value="PRK12273.1"/>
    <property type="match status" value="1"/>
</dbReference>
<evidence type="ECO:0000313" key="5">
    <source>
        <dbReference type="Proteomes" id="UP000295210"/>
    </source>
</evidence>
<accession>A0A4R1L7T2</accession>
<feature type="domain" description="Fumarase C C-terminal" evidence="3">
    <location>
        <begin position="407"/>
        <end position="460"/>
    </location>
</feature>
<dbReference type="GO" id="GO:0006099">
    <property type="term" value="P:tricarboxylic acid cycle"/>
    <property type="evidence" value="ECO:0007669"/>
    <property type="project" value="InterPro"/>
</dbReference>
<dbReference type="PRINTS" id="PR00149">
    <property type="entry name" value="FUMRATELYASE"/>
</dbReference>
<dbReference type="InterPro" id="IPR008948">
    <property type="entry name" value="L-Aspartase-like"/>
</dbReference>
<dbReference type="AlphaFoldDB" id="A0A4R1L7T2"/>
<keyword evidence="1 4" id="KW-0456">Lyase</keyword>
<name>A0A4R1L7T2_9BACT</name>
<dbReference type="FunFam" id="1.10.275.10:FF:000001">
    <property type="entry name" value="Fumarate hydratase, mitochondrial"/>
    <property type="match status" value="1"/>
</dbReference>
<reference evidence="4 5" key="1">
    <citation type="submission" date="2019-03" db="EMBL/GenBank/DDBJ databases">
        <title>Genomic Encyclopedia of Type Strains, Phase IV (KMG-IV): sequencing the most valuable type-strain genomes for metagenomic binning, comparative biology and taxonomic classification.</title>
        <authorList>
            <person name="Goeker M."/>
        </authorList>
    </citation>
    <scope>NUCLEOTIDE SEQUENCE [LARGE SCALE GENOMIC DNA]</scope>
    <source>
        <strain evidence="4 5">DSM 103428</strain>
    </source>
</reference>
<dbReference type="InterPro" id="IPR020557">
    <property type="entry name" value="Fumarate_lyase_CS"/>
</dbReference>
<dbReference type="PANTHER" id="PTHR42696:SF2">
    <property type="entry name" value="ASPARTATE AMMONIA-LYASE"/>
    <property type="match status" value="1"/>
</dbReference>
<dbReference type="FunFam" id="1.20.200.10:FF:000001">
    <property type="entry name" value="Fumarate hydratase, mitochondrial"/>
    <property type="match status" value="1"/>
</dbReference>
<dbReference type="Gene3D" id="1.10.40.30">
    <property type="entry name" value="Fumarase/aspartase (C-terminal domain)"/>
    <property type="match status" value="1"/>
</dbReference>
<proteinExistence type="predicted"/>
<dbReference type="Gene3D" id="1.10.275.10">
    <property type="entry name" value="Fumarase/aspartase (N-terminal domain)"/>
    <property type="match status" value="1"/>
</dbReference>
<dbReference type="SUPFAM" id="SSF48557">
    <property type="entry name" value="L-aspartase-like"/>
    <property type="match status" value="1"/>
</dbReference>
<dbReference type="Proteomes" id="UP000295210">
    <property type="component" value="Unassembled WGS sequence"/>
</dbReference>
<dbReference type="PANTHER" id="PTHR42696">
    <property type="entry name" value="ASPARTATE AMMONIA-LYASE"/>
    <property type="match status" value="1"/>
</dbReference>
<dbReference type="Pfam" id="PF10415">
    <property type="entry name" value="FumaraseC_C"/>
    <property type="match status" value="1"/>
</dbReference>
<dbReference type="GO" id="GO:0006531">
    <property type="term" value="P:aspartate metabolic process"/>
    <property type="evidence" value="ECO:0007669"/>
    <property type="project" value="TreeGrafter"/>
</dbReference>
<dbReference type="InterPro" id="IPR051546">
    <property type="entry name" value="Aspartate_Ammonia-Lyase"/>
</dbReference>
<sequence length="477" mass="51198">MAEVRKEKDSLGFVEVPAKAYYGAQTARAVENYPISGMRAHPQLIRAFGMVKRAAAEANKELGLIEDNRADAIIQAAQEVIDGKWNSEFVVDVFQAGAGVSFHMNTNEVLANRANEILGGALGEYAQVHPNDHVNYGQSTNDVFPTGMRVATLLNLETLYPVLDALAATFAAKAKEFDGIMKSGRTHMQDAVPIRLGQEFAAYGLAIEKGKKFLQLAADSLRELGLGGSAVGTGINTHPDYRVKAVANLARLSGQDLTPASDMRWAMQSNACMADVSAALRGIALEVIRISNDVRLLSSGPNTGFGEIYLPSLQPGSSIMPGKINPVMPELAAMVSFQVVGNDAAVAMAVQGGQLELNVMMPTMAYNVLQSTTILANMLHQFNDRCVAGITANAERCQFYAQSTVSLATALNPYIGYAKAAEIVKESVATGASIISIARSKQLLSEEEIAEILDPVRMTEPQYPLDSAKERDKKVKA</sequence>
<evidence type="ECO:0000259" key="3">
    <source>
        <dbReference type="Pfam" id="PF10415"/>
    </source>
</evidence>
<organism evidence="4 5">
    <name type="scientific">Acidipila rosea</name>
    <dbReference type="NCBI Taxonomy" id="768535"/>
    <lineage>
        <taxon>Bacteria</taxon>
        <taxon>Pseudomonadati</taxon>
        <taxon>Acidobacteriota</taxon>
        <taxon>Terriglobia</taxon>
        <taxon>Terriglobales</taxon>
        <taxon>Acidobacteriaceae</taxon>
        <taxon>Acidipila</taxon>
    </lineage>
</organism>